<organism evidence="1 2">
    <name type="scientific">Steinernema carpocapsae</name>
    <name type="common">Entomopathogenic nematode</name>
    <dbReference type="NCBI Taxonomy" id="34508"/>
    <lineage>
        <taxon>Eukaryota</taxon>
        <taxon>Metazoa</taxon>
        <taxon>Ecdysozoa</taxon>
        <taxon>Nematoda</taxon>
        <taxon>Chromadorea</taxon>
        <taxon>Rhabditida</taxon>
        <taxon>Tylenchina</taxon>
        <taxon>Panagrolaimomorpha</taxon>
        <taxon>Strongyloidoidea</taxon>
        <taxon>Steinernematidae</taxon>
        <taxon>Steinernema</taxon>
    </lineage>
</organism>
<reference evidence="1 2" key="2">
    <citation type="journal article" date="2019" name="G3 (Bethesda)">
        <title>Hybrid Assembly of the Genome of the Entomopathogenic Nematode Steinernema carpocapsae Identifies the X-Chromosome.</title>
        <authorList>
            <person name="Serra L."/>
            <person name="Macchietto M."/>
            <person name="Macias-Munoz A."/>
            <person name="McGill C.J."/>
            <person name="Rodriguez I.M."/>
            <person name="Rodriguez B."/>
            <person name="Murad R."/>
            <person name="Mortazavi A."/>
        </authorList>
    </citation>
    <scope>NUCLEOTIDE SEQUENCE [LARGE SCALE GENOMIC DNA]</scope>
    <source>
        <strain evidence="1 2">ALL</strain>
    </source>
</reference>
<dbReference type="EMBL" id="AZBU02000003">
    <property type="protein sequence ID" value="TKR89043.1"/>
    <property type="molecule type" value="Genomic_DNA"/>
</dbReference>
<keyword evidence="2" id="KW-1185">Reference proteome</keyword>
<sequence length="120" mass="13344">MSNQSVIPFKFTDTHSRTDRFECDGITTESGRCDAVNCNLKKESPTVLWNCLAIGTLGAVNKTNEFSYHVLVWQQFPLVLRPSREGESNALTAVGQPKPEKANGEVNLEIVEDVESWTTV</sequence>
<dbReference type="AlphaFoldDB" id="A0A4U5P0A0"/>
<accession>A0A4U5P0A0</accession>
<comment type="caution">
    <text evidence="1">The sequence shown here is derived from an EMBL/GenBank/DDBJ whole genome shotgun (WGS) entry which is preliminary data.</text>
</comment>
<protein>
    <submittedName>
        <fullName evidence="1">Uncharacterized protein</fullName>
    </submittedName>
</protein>
<name>A0A4U5P0A0_STECR</name>
<gene>
    <name evidence="1" type="ORF">L596_013203</name>
</gene>
<evidence type="ECO:0000313" key="2">
    <source>
        <dbReference type="Proteomes" id="UP000298663"/>
    </source>
</evidence>
<evidence type="ECO:0000313" key="1">
    <source>
        <dbReference type="EMBL" id="TKR89043.1"/>
    </source>
</evidence>
<dbReference type="Proteomes" id="UP000298663">
    <property type="component" value="Unassembled WGS sequence"/>
</dbReference>
<proteinExistence type="predicted"/>
<reference evidence="1 2" key="1">
    <citation type="journal article" date="2015" name="Genome Biol.">
        <title>Comparative genomics of Steinernema reveals deeply conserved gene regulatory networks.</title>
        <authorList>
            <person name="Dillman A.R."/>
            <person name="Macchietto M."/>
            <person name="Porter C.F."/>
            <person name="Rogers A."/>
            <person name="Williams B."/>
            <person name="Antoshechkin I."/>
            <person name="Lee M.M."/>
            <person name="Goodwin Z."/>
            <person name="Lu X."/>
            <person name="Lewis E.E."/>
            <person name="Goodrich-Blair H."/>
            <person name="Stock S.P."/>
            <person name="Adams B.J."/>
            <person name="Sternberg P.W."/>
            <person name="Mortazavi A."/>
        </authorList>
    </citation>
    <scope>NUCLEOTIDE SEQUENCE [LARGE SCALE GENOMIC DNA]</scope>
    <source>
        <strain evidence="1 2">ALL</strain>
    </source>
</reference>